<comment type="caution">
    <text evidence="2">The sequence shown here is derived from an EMBL/GenBank/DDBJ whole genome shotgun (WGS) entry which is preliminary data.</text>
</comment>
<dbReference type="GeneID" id="31355899"/>
<dbReference type="RefSeq" id="XP_020438669.1">
    <property type="nucleotide sequence ID" value="XM_020571395.1"/>
</dbReference>
<organism evidence="2 3">
    <name type="scientific">Heterostelium pallidum (strain ATCC 26659 / Pp 5 / PN500)</name>
    <name type="common">Cellular slime mold</name>
    <name type="synonym">Polysphondylium pallidum</name>
    <dbReference type="NCBI Taxonomy" id="670386"/>
    <lineage>
        <taxon>Eukaryota</taxon>
        <taxon>Amoebozoa</taxon>
        <taxon>Evosea</taxon>
        <taxon>Eumycetozoa</taxon>
        <taxon>Dictyostelia</taxon>
        <taxon>Acytosteliales</taxon>
        <taxon>Acytosteliaceae</taxon>
        <taxon>Heterostelium</taxon>
    </lineage>
</organism>
<accession>D3AW91</accession>
<feature type="compositionally biased region" description="Low complexity" evidence="1">
    <location>
        <begin position="74"/>
        <end position="87"/>
    </location>
</feature>
<dbReference type="OMA" id="YQIATSN"/>
<evidence type="ECO:0000256" key="1">
    <source>
        <dbReference type="SAM" id="MobiDB-lite"/>
    </source>
</evidence>
<name>D3AW91_HETP5</name>
<dbReference type="AlphaFoldDB" id="D3AW91"/>
<keyword evidence="3" id="KW-1185">Reference proteome</keyword>
<evidence type="ECO:0000313" key="3">
    <source>
        <dbReference type="Proteomes" id="UP000001396"/>
    </source>
</evidence>
<dbReference type="InParanoid" id="D3AW91"/>
<reference evidence="2 3" key="1">
    <citation type="journal article" date="2011" name="Genome Res.">
        <title>Phylogeny-wide analysis of social amoeba genomes highlights ancient origins for complex intercellular communication.</title>
        <authorList>
            <person name="Heidel A.J."/>
            <person name="Lawal H.M."/>
            <person name="Felder M."/>
            <person name="Schilde C."/>
            <person name="Helps N.R."/>
            <person name="Tunggal B."/>
            <person name="Rivero F."/>
            <person name="John U."/>
            <person name="Schleicher M."/>
            <person name="Eichinger L."/>
            <person name="Platzer M."/>
            <person name="Noegel A.A."/>
            <person name="Schaap P."/>
            <person name="Gloeckner G."/>
        </authorList>
    </citation>
    <scope>NUCLEOTIDE SEQUENCE [LARGE SCALE GENOMIC DNA]</scope>
    <source>
        <strain evidence="3">ATCC 26659 / Pp 5 / PN500</strain>
    </source>
</reference>
<dbReference type="EMBL" id="ADBJ01000002">
    <property type="protein sequence ID" value="EFA86564.1"/>
    <property type="molecule type" value="Genomic_DNA"/>
</dbReference>
<protein>
    <submittedName>
        <fullName evidence="2">Uncharacterized protein</fullName>
    </submittedName>
</protein>
<evidence type="ECO:0000313" key="2">
    <source>
        <dbReference type="EMBL" id="EFA86564.1"/>
    </source>
</evidence>
<feature type="region of interest" description="Disordered" evidence="1">
    <location>
        <begin position="60"/>
        <end position="87"/>
    </location>
</feature>
<dbReference type="Proteomes" id="UP000001396">
    <property type="component" value="Unassembled WGS sequence"/>
</dbReference>
<gene>
    <name evidence="2" type="ORF">PPL_00365</name>
</gene>
<proteinExistence type="predicted"/>
<sequence>MWISNFCIRPSRGLFLFWKPIKQNRYFVLEKNSENYIAKNNPTVPLLTYYEAQKTEIKHPFEQQQQKQQKDKQQPTQQQQQQTTPQQSIYLLTKMEEEQKTEMTSGFFGNMFSKFCQFSWTMVLAKVVPTSWTLDPNESFRINTVIQPFNSYQIATSNSPQEILDHWNQLENELYPKLKKLNNTNEKIDLLQTFLTKKQEREERDKKK</sequence>